<name>A0A9W7TMG7_TRIRA</name>
<dbReference type="EMBL" id="JAFHDT010000016">
    <property type="protein sequence ID" value="KAI7799058.1"/>
    <property type="molecule type" value="Genomic_DNA"/>
</dbReference>
<evidence type="ECO:0000313" key="1">
    <source>
        <dbReference type="EMBL" id="KAI7799058.1"/>
    </source>
</evidence>
<proteinExistence type="predicted"/>
<comment type="caution">
    <text evidence="1">The sequence shown here is derived from an EMBL/GenBank/DDBJ whole genome shotgun (WGS) entry which is preliminary data.</text>
</comment>
<accession>A0A9W7TMG7</accession>
<keyword evidence="2" id="KW-1185">Reference proteome</keyword>
<dbReference type="Proteomes" id="UP001059041">
    <property type="component" value="Linkage Group LG16"/>
</dbReference>
<evidence type="ECO:0000313" key="2">
    <source>
        <dbReference type="Proteomes" id="UP001059041"/>
    </source>
</evidence>
<protein>
    <submittedName>
        <fullName evidence="1">Uncharacterized protein</fullName>
    </submittedName>
</protein>
<sequence>MPSTNRGTRLPRPLIISNFRREENPEWSDYRQGWEMAAAPLQYFYTEAASGNMESTAPLALGSTVYSLSLHGTERACADREREK</sequence>
<gene>
    <name evidence="1" type="ORF">IRJ41_016133</name>
</gene>
<reference evidence="1" key="1">
    <citation type="submission" date="2021-02" db="EMBL/GenBank/DDBJ databases">
        <title>Comparative genomics reveals that relaxation of natural selection precedes convergent phenotypic evolution of cavefish.</title>
        <authorList>
            <person name="Peng Z."/>
        </authorList>
    </citation>
    <scope>NUCLEOTIDE SEQUENCE</scope>
    <source>
        <tissue evidence="1">Muscle</tissue>
    </source>
</reference>
<dbReference type="AlphaFoldDB" id="A0A9W7TMG7"/>
<organism evidence="1 2">
    <name type="scientific">Triplophysa rosa</name>
    <name type="common">Cave loach</name>
    <dbReference type="NCBI Taxonomy" id="992332"/>
    <lineage>
        <taxon>Eukaryota</taxon>
        <taxon>Metazoa</taxon>
        <taxon>Chordata</taxon>
        <taxon>Craniata</taxon>
        <taxon>Vertebrata</taxon>
        <taxon>Euteleostomi</taxon>
        <taxon>Actinopterygii</taxon>
        <taxon>Neopterygii</taxon>
        <taxon>Teleostei</taxon>
        <taxon>Ostariophysi</taxon>
        <taxon>Cypriniformes</taxon>
        <taxon>Nemacheilidae</taxon>
        <taxon>Triplophysa</taxon>
    </lineage>
</organism>